<reference evidence="3" key="1">
    <citation type="submission" date="2016-10" db="EMBL/GenBank/DDBJ databases">
        <title>Comparative genomics uncovers the prolific and rare metabolic potential of the cyanobacterial genus Moorea.</title>
        <authorList>
            <person name="Leao T."/>
            <person name="Castelao G."/>
            <person name="Korobeynikov A."/>
            <person name="Monroe E.A."/>
            <person name="Podell S."/>
            <person name="Glukhov E."/>
            <person name="Allen E."/>
            <person name="Gerwick W.H."/>
            <person name="Gerwick L."/>
        </authorList>
    </citation>
    <scope>NUCLEOTIDE SEQUENCE [LARGE SCALE GENOMIC DNA]</scope>
    <source>
        <strain evidence="3">JHB</strain>
    </source>
</reference>
<dbReference type="InterPro" id="IPR010328">
    <property type="entry name" value="DUF928"/>
</dbReference>
<gene>
    <name evidence="2" type="ORF">BJP36_04865</name>
</gene>
<dbReference type="Proteomes" id="UP000176944">
    <property type="component" value="Chromosome"/>
</dbReference>
<proteinExistence type="predicted"/>
<dbReference type="EMBL" id="CP017708">
    <property type="protein sequence ID" value="AOY79347.1"/>
    <property type="molecule type" value="Genomic_DNA"/>
</dbReference>
<accession>A0A1D9FVF7</accession>
<feature type="compositionally biased region" description="Polar residues" evidence="1">
    <location>
        <begin position="49"/>
        <end position="63"/>
    </location>
</feature>
<protein>
    <submittedName>
        <fullName evidence="2">DUF928 domain-containing protein</fullName>
    </submittedName>
</protein>
<feature type="region of interest" description="Disordered" evidence="1">
    <location>
        <begin position="87"/>
        <end position="118"/>
    </location>
</feature>
<feature type="region of interest" description="Disordered" evidence="1">
    <location>
        <begin position="49"/>
        <end position="74"/>
    </location>
</feature>
<sequence>MYKLKLALHKPSLILALAWVLLNFTIYPLRARSHSVAERPSQSVALNSNSVRDSLSLPDTPSAETDLDFEGDGRTDQITTAGGRLYFLPPDYTTPNATEQESFDDVGRPPKRTSGGSRGLCSDQLIAIVPGSSEIVEATGNCSNNSNSSLALTLAESPTFWFYVPEQSTPELTVEFVLLNQNQQAVLVKSMTLSGTPGIVRVPLNQPLQTDQLYRWQFSVLVNPQNPSGNPTVEGLVKRITADSTLSSKLNAATSPRDRIAIYASHGIWHDAMTALAQLRSQKPDDSRLERDWEDFLGSVGLRAIAVKPLVDCCIAK</sequence>
<evidence type="ECO:0000313" key="2">
    <source>
        <dbReference type="EMBL" id="AOY79347.1"/>
    </source>
</evidence>
<name>A0A1D9FVF7_MOOP1</name>
<dbReference type="Pfam" id="PF06051">
    <property type="entry name" value="DUF928"/>
    <property type="match status" value="1"/>
</dbReference>
<evidence type="ECO:0000256" key="1">
    <source>
        <dbReference type="SAM" id="MobiDB-lite"/>
    </source>
</evidence>
<dbReference type="AlphaFoldDB" id="A0A1D9FVF7"/>
<organism evidence="2 3">
    <name type="scientific">Moorena producens (strain JHB)</name>
    <dbReference type="NCBI Taxonomy" id="1454205"/>
    <lineage>
        <taxon>Bacteria</taxon>
        <taxon>Bacillati</taxon>
        <taxon>Cyanobacteriota</taxon>
        <taxon>Cyanophyceae</taxon>
        <taxon>Coleofasciculales</taxon>
        <taxon>Coleofasciculaceae</taxon>
        <taxon>Moorena</taxon>
    </lineage>
</organism>
<evidence type="ECO:0000313" key="3">
    <source>
        <dbReference type="Proteomes" id="UP000176944"/>
    </source>
</evidence>